<evidence type="ECO:0000256" key="4">
    <source>
        <dbReference type="ARBA" id="ARBA00022597"/>
    </source>
</evidence>
<dbReference type="PATRIC" id="fig|742734.4.peg.4357"/>
<dbReference type="CDD" id="cd03216">
    <property type="entry name" value="ABC_Carb_Monos_I"/>
    <property type="match status" value="1"/>
</dbReference>
<dbReference type="InterPro" id="IPR003439">
    <property type="entry name" value="ABC_transporter-like_ATP-bd"/>
</dbReference>
<comment type="caution">
    <text evidence="11">The sequence shown here is derived from an EMBL/GenBank/DDBJ whole genome shotgun (WGS) entry which is preliminary data.</text>
</comment>
<comment type="subcellular location">
    <subcellularLocation>
        <location evidence="1">Cell membrane</location>
        <topology evidence="1">Peripheral membrane protein</topology>
    </subcellularLocation>
</comment>
<dbReference type="SMART" id="SM00382">
    <property type="entry name" value="AAA"/>
    <property type="match status" value="2"/>
</dbReference>
<keyword evidence="2" id="KW-0813">Transport</keyword>
<keyword evidence="6" id="KW-0547">Nucleotide-binding</keyword>
<evidence type="ECO:0000256" key="5">
    <source>
        <dbReference type="ARBA" id="ARBA00022737"/>
    </source>
</evidence>
<gene>
    <name evidence="11" type="ORF">HMPREF9470_04068</name>
</gene>
<dbReference type="GO" id="GO:0016887">
    <property type="term" value="F:ATP hydrolysis activity"/>
    <property type="evidence" value="ECO:0007669"/>
    <property type="project" value="InterPro"/>
</dbReference>
<keyword evidence="8" id="KW-1278">Translocase</keyword>
<dbReference type="EMBL" id="ADLK01000029">
    <property type="protein sequence ID" value="KMW16568.1"/>
    <property type="molecule type" value="Genomic_DNA"/>
</dbReference>
<dbReference type="AlphaFoldDB" id="A0A0J9BUW5"/>
<dbReference type="PANTHER" id="PTHR43790">
    <property type="entry name" value="CARBOHYDRATE TRANSPORT ATP-BINDING PROTEIN MG119-RELATED"/>
    <property type="match status" value="1"/>
</dbReference>
<protein>
    <recommendedName>
        <fullName evidence="10">ABC transporter domain-containing protein</fullName>
    </recommendedName>
</protein>
<keyword evidence="9" id="KW-0472">Membrane</keyword>
<dbReference type="Proteomes" id="UP000037392">
    <property type="component" value="Unassembled WGS sequence"/>
</dbReference>
<dbReference type="Pfam" id="PF00005">
    <property type="entry name" value="ABC_tran"/>
    <property type="match status" value="2"/>
</dbReference>
<dbReference type="Gene3D" id="3.40.50.300">
    <property type="entry name" value="P-loop containing nucleotide triphosphate hydrolases"/>
    <property type="match status" value="2"/>
</dbReference>
<name>A0A0J9BUW5_9FIRM</name>
<organism evidence="11 12">
    <name type="scientific">[Clostridium] citroniae WAL-19142</name>
    <dbReference type="NCBI Taxonomy" id="742734"/>
    <lineage>
        <taxon>Bacteria</taxon>
        <taxon>Bacillati</taxon>
        <taxon>Bacillota</taxon>
        <taxon>Clostridia</taxon>
        <taxon>Lachnospirales</taxon>
        <taxon>Lachnospiraceae</taxon>
        <taxon>Enterocloster</taxon>
    </lineage>
</organism>
<reference evidence="11 12" key="1">
    <citation type="submission" date="2011-04" db="EMBL/GenBank/DDBJ databases">
        <title>The Genome Sequence of Clostridium citroniae WAL-19142.</title>
        <authorList>
            <consortium name="The Broad Institute Genome Sequencing Platform"/>
            <person name="Earl A."/>
            <person name="Ward D."/>
            <person name="Feldgarden M."/>
            <person name="Gevers D."/>
            <person name="Warren Y.A."/>
            <person name="Tyrrell K.L."/>
            <person name="Citron D.M."/>
            <person name="Goldstein E.J."/>
            <person name="Daigneault M."/>
            <person name="Allen-Vercoe E."/>
            <person name="Young S.K."/>
            <person name="Zeng Q."/>
            <person name="Gargeya S."/>
            <person name="Fitzgerald M."/>
            <person name="Haas B."/>
            <person name="Abouelleil A."/>
            <person name="Alvarado L."/>
            <person name="Arachchi H.M."/>
            <person name="Berlin A."/>
            <person name="Brown A."/>
            <person name="Chapman S.B."/>
            <person name="Chen Z."/>
            <person name="Dunbar C."/>
            <person name="Freedman E."/>
            <person name="Gearin G."/>
            <person name="Gellesch M."/>
            <person name="Goldberg J."/>
            <person name="Griggs A."/>
            <person name="Gujja S."/>
            <person name="Heilman E.R."/>
            <person name="Heiman D."/>
            <person name="Howarth C."/>
            <person name="Larson L."/>
            <person name="Lui A."/>
            <person name="MacDonald P.J."/>
            <person name="Mehta T."/>
            <person name="Montmayeur A."/>
            <person name="Murphy C."/>
            <person name="Neiman D."/>
            <person name="Pearson M."/>
            <person name="Priest M."/>
            <person name="Roberts A."/>
            <person name="Saif S."/>
            <person name="Shea T."/>
            <person name="Shenoy N."/>
            <person name="Sisk P."/>
            <person name="Stolte C."/>
            <person name="Sykes S."/>
            <person name="White J."/>
            <person name="Yandava C."/>
            <person name="Wortman J."/>
            <person name="Nusbaum C."/>
            <person name="Birren B."/>
        </authorList>
    </citation>
    <scope>NUCLEOTIDE SEQUENCE [LARGE SCALE GENOMIC DNA]</scope>
    <source>
        <strain evidence="11 12">WAL-19142</strain>
    </source>
</reference>
<keyword evidence="4" id="KW-0762">Sugar transport</keyword>
<dbReference type="GO" id="GO:0005886">
    <property type="term" value="C:plasma membrane"/>
    <property type="evidence" value="ECO:0007669"/>
    <property type="project" value="UniProtKB-SubCell"/>
</dbReference>
<dbReference type="PANTHER" id="PTHR43790:SF3">
    <property type="entry name" value="D-ALLOSE IMPORT ATP-BINDING PROTEIN ALSA-RELATED"/>
    <property type="match status" value="1"/>
</dbReference>
<evidence type="ECO:0000313" key="12">
    <source>
        <dbReference type="Proteomes" id="UP000037392"/>
    </source>
</evidence>
<dbReference type="OrthoDB" id="9771863at2"/>
<evidence type="ECO:0000259" key="10">
    <source>
        <dbReference type="PROSITE" id="PS50893"/>
    </source>
</evidence>
<dbReference type="InterPro" id="IPR003593">
    <property type="entry name" value="AAA+_ATPase"/>
</dbReference>
<dbReference type="RefSeq" id="WP_048930594.1">
    <property type="nucleotide sequence ID" value="NZ_KQ235881.1"/>
</dbReference>
<dbReference type="InterPro" id="IPR017871">
    <property type="entry name" value="ABC_transporter-like_CS"/>
</dbReference>
<evidence type="ECO:0000256" key="6">
    <source>
        <dbReference type="ARBA" id="ARBA00022741"/>
    </source>
</evidence>
<dbReference type="PROSITE" id="PS00211">
    <property type="entry name" value="ABC_TRANSPORTER_1"/>
    <property type="match status" value="1"/>
</dbReference>
<evidence type="ECO:0000256" key="3">
    <source>
        <dbReference type="ARBA" id="ARBA00022475"/>
    </source>
</evidence>
<evidence type="ECO:0000256" key="7">
    <source>
        <dbReference type="ARBA" id="ARBA00022840"/>
    </source>
</evidence>
<feature type="domain" description="ABC transporter" evidence="10">
    <location>
        <begin position="6"/>
        <end position="244"/>
    </location>
</feature>
<proteinExistence type="predicted"/>
<dbReference type="SUPFAM" id="SSF52540">
    <property type="entry name" value="P-loop containing nucleoside triphosphate hydrolases"/>
    <property type="match status" value="2"/>
</dbReference>
<accession>A0A0J9BUW5</accession>
<keyword evidence="3" id="KW-1003">Cell membrane</keyword>
<sequence length="498" mass="55612">MGEYLLETQGISKSFSTVKVLEDINLKIRKGEIHALLGENGAGKSTLMKILTGVLEADKGTILYRGKPLKIVHPREIHEYGIGIVYQEFNLLPDLTVAENIFIGREPQMSLKGFINDSKLNKEAAQLLERLNCSSISPTRKVGTLSVAEQQMVEIAKALSSNCELLIMDEPTAALTDSEIDILFDIVRKLKHEGVAIIYISHRMSDLDAIVDRVTVLRDGKLISEHEYDSSIKDLLIQEMVGRELTQKFPPRPDYKRGKKTLEVKGLNIANTLYDINFDAYEGEILGIAGLMGAGRTELARAIFGADKIDSGEIRINGTVKHITSPYKAISEGVGYITEDRKKDGLMLEQTLRGNISIASLDKFCKGGFVKDGLVDEAVEQYIRKMRIKTRGMDQLVKTLSGGNQQKVVVAKWLCRESEILILDEPTRGIDVNAKYEIYELMYQLILQGVTIIMISSELPEVIGMSDRVLVMCEGRMTGELGREELEQDRILKYAMAH</sequence>
<evidence type="ECO:0000256" key="2">
    <source>
        <dbReference type="ARBA" id="ARBA00022448"/>
    </source>
</evidence>
<evidence type="ECO:0000256" key="9">
    <source>
        <dbReference type="ARBA" id="ARBA00023136"/>
    </source>
</evidence>
<dbReference type="InterPro" id="IPR027417">
    <property type="entry name" value="P-loop_NTPase"/>
</dbReference>
<dbReference type="FunFam" id="3.40.50.300:FF:000127">
    <property type="entry name" value="Ribose import ATP-binding protein RbsA"/>
    <property type="match status" value="1"/>
</dbReference>
<feature type="domain" description="ABC transporter" evidence="10">
    <location>
        <begin position="256"/>
        <end position="498"/>
    </location>
</feature>
<dbReference type="InterPro" id="IPR050107">
    <property type="entry name" value="ABC_carbohydrate_import_ATPase"/>
</dbReference>
<evidence type="ECO:0000256" key="1">
    <source>
        <dbReference type="ARBA" id="ARBA00004202"/>
    </source>
</evidence>
<dbReference type="CDD" id="cd03215">
    <property type="entry name" value="ABC_Carb_Monos_II"/>
    <property type="match status" value="1"/>
</dbReference>
<evidence type="ECO:0000256" key="8">
    <source>
        <dbReference type="ARBA" id="ARBA00022967"/>
    </source>
</evidence>
<keyword evidence="5" id="KW-0677">Repeat</keyword>
<dbReference type="GeneID" id="93161568"/>
<dbReference type="GO" id="GO:0005524">
    <property type="term" value="F:ATP binding"/>
    <property type="evidence" value="ECO:0007669"/>
    <property type="project" value="UniProtKB-KW"/>
</dbReference>
<dbReference type="PROSITE" id="PS50893">
    <property type="entry name" value="ABC_TRANSPORTER_2"/>
    <property type="match status" value="2"/>
</dbReference>
<keyword evidence="7" id="KW-0067">ATP-binding</keyword>
<evidence type="ECO:0000313" key="11">
    <source>
        <dbReference type="EMBL" id="KMW16568.1"/>
    </source>
</evidence>